<dbReference type="AlphaFoldDB" id="A0A9P4JBX4"/>
<evidence type="ECO:0000256" key="4">
    <source>
        <dbReference type="ARBA" id="ARBA00022989"/>
    </source>
</evidence>
<evidence type="ECO:0000256" key="5">
    <source>
        <dbReference type="ARBA" id="ARBA00023136"/>
    </source>
</evidence>
<evidence type="ECO:0000256" key="6">
    <source>
        <dbReference type="SAM" id="Phobius"/>
    </source>
</evidence>
<evidence type="ECO:0000313" key="7">
    <source>
        <dbReference type="EMBL" id="KAF2156168.1"/>
    </source>
</evidence>
<dbReference type="Pfam" id="PF11779">
    <property type="entry name" value="SPT_ssu-like"/>
    <property type="match status" value="1"/>
</dbReference>
<dbReference type="OrthoDB" id="202672at2759"/>
<reference evidence="7" key="1">
    <citation type="journal article" date="2020" name="Stud. Mycol.">
        <title>101 Dothideomycetes genomes: a test case for predicting lifestyles and emergence of pathogens.</title>
        <authorList>
            <person name="Haridas S."/>
            <person name="Albert R."/>
            <person name="Binder M."/>
            <person name="Bloem J."/>
            <person name="Labutti K."/>
            <person name="Salamov A."/>
            <person name="Andreopoulos B."/>
            <person name="Baker S."/>
            <person name="Barry K."/>
            <person name="Bills G."/>
            <person name="Bluhm B."/>
            <person name="Cannon C."/>
            <person name="Castanera R."/>
            <person name="Culley D."/>
            <person name="Daum C."/>
            <person name="Ezra D."/>
            <person name="Gonzalez J."/>
            <person name="Henrissat B."/>
            <person name="Kuo A."/>
            <person name="Liang C."/>
            <person name="Lipzen A."/>
            <person name="Lutzoni F."/>
            <person name="Magnuson J."/>
            <person name="Mondo S."/>
            <person name="Nolan M."/>
            <person name="Ohm R."/>
            <person name="Pangilinan J."/>
            <person name="Park H.-J."/>
            <person name="Ramirez L."/>
            <person name="Alfaro M."/>
            <person name="Sun H."/>
            <person name="Tritt A."/>
            <person name="Yoshinaga Y."/>
            <person name="Zwiers L.-H."/>
            <person name="Turgeon B."/>
            <person name="Goodwin S."/>
            <person name="Spatafora J."/>
            <person name="Crous P."/>
            <person name="Grigoriev I."/>
        </authorList>
    </citation>
    <scope>NUCLEOTIDE SEQUENCE</scope>
    <source>
        <strain evidence="7">CBS 260.36</strain>
    </source>
</reference>
<name>A0A9P4JBX4_9PEZI</name>
<keyword evidence="4 6" id="KW-1133">Transmembrane helix</keyword>
<gene>
    <name evidence="7" type="ORF">K461DRAFT_275280</name>
</gene>
<keyword evidence="5 6" id="KW-0472">Membrane</keyword>
<organism evidence="7 8">
    <name type="scientific">Myriangium duriaei CBS 260.36</name>
    <dbReference type="NCBI Taxonomy" id="1168546"/>
    <lineage>
        <taxon>Eukaryota</taxon>
        <taxon>Fungi</taxon>
        <taxon>Dikarya</taxon>
        <taxon>Ascomycota</taxon>
        <taxon>Pezizomycotina</taxon>
        <taxon>Dothideomycetes</taxon>
        <taxon>Dothideomycetidae</taxon>
        <taxon>Myriangiales</taxon>
        <taxon>Myriangiaceae</taxon>
        <taxon>Myriangium</taxon>
    </lineage>
</organism>
<evidence type="ECO:0000313" key="8">
    <source>
        <dbReference type="Proteomes" id="UP000799439"/>
    </source>
</evidence>
<dbReference type="GO" id="GO:0005789">
    <property type="term" value="C:endoplasmic reticulum membrane"/>
    <property type="evidence" value="ECO:0007669"/>
    <property type="project" value="UniProtKB-SubCell"/>
</dbReference>
<evidence type="ECO:0000256" key="2">
    <source>
        <dbReference type="ARBA" id="ARBA00022692"/>
    </source>
</evidence>
<evidence type="ECO:0000256" key="1">
    <source>
        <dbReference type="ARBA" id="ARBA00004477"/>
    </source>
</evidence>
<comment type="subcellular location">
    <subcellularLocation>
        <location evidence="1">Endoplasmic reticulum membrane</location>
        <topology evidence="1">Multi-pass membrane protein</topology>
    </subcellularLocation>
</comment>
<feature type="transmembrane region" description="Helical" evidence="6">
    <location>
        <begin position="6"/>
        <end position="26"/>
    </location>
</feature>
<keyword evidence="8" id="KW-1185">Reference proteome</keyword>
<keyword evidence="2 6" id="KW-0812">Transmembrane</keyword>
<evidence type="ECO:0000256" key="3">
    <source>
        <dbReference type="ARBA" id="ARBA00022824"/>
    </source>
</evidence>
<sequence>MPVTDQPLLLVLGAAVLIPLAILSLYPSRVLRYLQRKRYQYEVTFSLYMMTPTEKFIFNSILFLFVSMVLIAAALYLPTNTANVARRAWYYLGGDDAATSTITGLKPTASAVAADFLSASAARARDVVVEASARAAAAVA</sequence>
<dbReference type="Proteomes" id="UP000799439">
    <property type="component" value="Unassembled WGS sequence"/>
</dbReference>
<accession>A0A9P4JBX4</accession>
<comment type="caution">
    <text evidence="7">The sequence shown here is derived from an EMBL/GenBank/DDBJ whole genome shotgun (WGS) entry which is preliminary data.</text>
</comment>
<keyword evidence="3" id="KW-0256">Endoplasmic reticulum</keyword>
<dbReference type="InterPro" id="IPR024512">
    <property type="entry name" value="Ser_palmitoyltrfase_ssu-like"/>
</dbReference>
<proteinExistence type="predicted"/>
<protein>
    <submittedName>
        <fullName evidence="7">Uncharacterized protein</fullName>
    </submittedName>
</protein>
<dbReference type="EMBL" id="ML996082">
    <property type="protein sequence ID" value="KAF2156168.1"/>
    <property type="molecule type" value="Genomic_DNA"/>
</dbReference>
<feature type="transmembrane region" description="Helical" evidence="6">
    <location>
        <begin position="56"/>
        <end position="77"/>
    </location>
</feature>